<sequence length="137" mass="14212">MTSVNLGSLTAAIAARFTFIRYLLASLCALSGDMLLFLALLRLNITPAAAGAIGYVGGLLLHWLISIRFVFTSARRPTHGQRLGFVVSAAVGLGITTGLISALGAAGLAPAIGKLFAIPVSFLSVYAIRKYGVFAVS</sequence>
<feature type="domain" description="GtrA/DPMS transmembrane" evidence="6">
    <location>
        <begin position="21"/>
        <end position="134"/>
    </location>
</feature>
<evidence type="ECO:0000313" key="8">
    <source>
        <dbReference type="Proteomes" id="UP001595957"/>
    </source>
</evidence>
<dbReference type="Proteomes" id="UP001595957">
    <property type="component" value="Unassembled WGS sequence"/>
</dbReference>
<keyword evidence="8" id="KW-1185">Reference proteome</keyword>
<comment type="caution">
    <text evidence="7">The sequence shown here is derived from an EMBL/GenBank/DDBJ whole genome shotgun (WGS) entry which is preliminary data.</text>
</comment>
<feature type="transmembrane region" description="Helical" evidence="5">
    <location>
        <begin position="83"/>
        <end position="105"/>
    </location>
</feature>
<dbReference type="Pfam" id="PF04138">
    <property type="entry name" value="GtrA_DPMS_TM"/>
    <property type="match status" value="1"/>
</dbReference>
<evidence type="ECO:0000256" key="5">
    <source>
        <dbReference type="SAM" id="Phobius"/>
    </source>
</evidence>
<evidence type="ECO:0000256" key="3">
    <source>
        <dbReference type="ARBA" id="ARBA00022989"/>
    </source>
</evidence>
<evidence type="ECO:0000256" key="4">
    <source>
        <dbReference type="ARBA" id="ARBA00023136"/>
    </source>
</evidence>
<dbReference type="EMBL" id="JBHSFZ010000011">
    <property type="protein sequence ID" value="MFC4594051.1"/>
    <property type="molecule type" value="Genomic_DNA"/>
</dbReference>
<proteinExistence type="predicted"/>
<protein>
    <submittedName>
        <fullName evidence="7">GtrA family protein</fullName>
    </submittedName>
</protein>
<evidence type="ECO:0000256" key="1">
    <source>
        <dbReference type="ARBA" id="ARBA00004141"/>
    </source>
</evidence>
<accession>A0ABV9EWW3</accession>
<organism evidence="7 8">
    <name type="scientific">Sphingobium tyrosinilyticum</name>
    <dbReference type="NCBI Taxonomy" id="2715436"/>
    <lineage>
        <taxon>Bacteria</taxon>
        <taxon>Pseudomonadati</taxon>
        <taxon>Pseudomonadota</taxon>
        <taxon>Alphaproteobacteria</taxon>
        <taxon>Sphingomonadales</taxon>
        <taxon>Sphingomonadaceae</taxon>
        <taxon>Sphingobium</taxon>
    </lineage>
</organism>
<evidence type="ECO:0000256" key="2">
    <source>
        <dbReference type="ARBA" id="ARBA00022692"/>
    </source>
</evidence>
<feature type="transmembrane region" description="Helical" evidence="5">
    <location>
        <begin position="20"/>
        <end position="40"/>
    </location>
</feature>
<name>A0ABV9EWW3_9SPHN</name>
<dbReference type="RefSeq" id="WP_225870507.1">
    <property type="nucleotide sequence ID" value="NZ_JBHSFZ010000011.1"/>
</dbReference>
<evidence type="ECO:0000313" key="7">
    <source>
        <dbReference type="EMBL" id="MFC4594051.1"/>
    </source>
</evidence>
<feature type="transmembrane region" description="Helical" evidence="5">
    <location>
        <begin position="111"/>
        <end position="128"/>
    </location>
</feature>
<keyword evidence="3 5" id="KW-1133">Transmembrane helix</keyword>
<keyword evidence="2 5" id="KW-0812">Transmembrane</keyword>
<dbReference type="InterPro" id="IPR007267">
    <property type="entry name" value="GtrA_DPMS_TM"/>
</dbReference>
<keyword evidence="4 5" id="KW-0472">Membrane</keyword>
<comment type="subcellular location">
    <subcellularLocation>
        <location evidence="1">Membrane</location>
        <topology evidence="1">Multi-pass membrane protein</topology>
    </subcellularLocation>
</comment>
<gene>
    <name evidence="7" type="ORF">ACFO3E_07585</name>
</gene>
<evidence type="ECO:0000259" key="6">
    <source>
        <dbReference type="Pfam" id="PF04138"/>
    </source>
</evidence>
<feature type="transmembrane region" description="Helical" evidence="5">
    <location>
        <begin position="52"/>
        <end position="71"/>
    </location>
</feature>
<reference evidence="8" key="1">
    <citation type="journal article" date="2019" name="Int. J. Syst. Evol. Microbiol.">
        <title>The Global Catalogue of Microorganisms (GCM) 10K type strain sequencing project: providing services to taxonomists for standard genome sequencing and annotation.</title>
        <authorList>
            <consortium name="The Broad Institute Genomics Platform"/>
            <consortium name="The Broad Institute Genome Sequencing Center for Infectious Disease"/>
            <person name="Wu L."/>
            <person name="Ma J."/>
        </authorList>
    </citation>
    <scope>NUCLEOTIDE SEQUENCE [LARGE SCALE GENOMIC DNA]</scope>
    <source>
        <strain evidence="8">NBRC 103632</strain>
    </source>
</reference>